<dbReference type="STRING" id="284581.AMD01_01785"/>
<keyword evidence="3" id="KW-1185">Reference proteome</keyword>
<name>A0A0M0LHR1_9BACI</name>
<dbReference type="RefSeq" id="WP_053399667.1">
    <property type="nucleotide sequence ID" value="NZ_CP061868.1"/>
</dbReference>
<feature type="transmembrane region" description="Helical" evidence="1">
    <location>
        <begin position="160"/>
        <end position="179"/>
    </location>
</feature>
<reference evidence="3" key="1">
    <citation type="submission" date="2015-08" db="EMBL/GenBank/DDBJ databases">
        <title>Fjat-14210 dsm16467.</title>
        <authorList>
            <person name="Liu B."/>
            <person name="Wang J."/>
            <person name="Zhu Y."/>
            <person name="Liu G."/>
            <person name="Chen Q."/>
            <person name="Chen Z."/>
            <person name="Lan J."/>
            <person name="Che J."/>
            <person name="Ge C."/>
            <person name="Shi H."/>
            <person name="Pan Z."/>
            <person name="Liu X."/>
        </authorList>
    </citation>
    <scope>NUCLEOTIDE SEQUENCE [LARGE SCALE GENOMIC DNA]</scope>
    <source>
        <strain evidence="3">DSM 16467</strain>
    </source>
</reference>
<dbReference type="EMBL" id="LILC01000002">
    <property type="protein sequence ID" value="KOO50506.1"/>
    <property type="molecule type" value="Genomic_DNA"/>
</dbReference>
<keyword evidence="1" id="KW-0812">Transmembrane</keyword>
<keyword evidence="1" id="KW-1133">Transmembrane helix</keyword>
<gene>
    <name evidence="2" type="ORF">AMD01_01785</name>
</gene>
<sequence>MQRSKIRRYIGYANSLGTNTIHFRNPWVIAWWSAAFPGYGHFTLNKFLLGFILMIWEVVVNSLSHLNEAIYLSMVGEFNEASEVLKEQWAILYVTVYIFAIWDSYRRTVEMNQYCVLAKREGNHTIVKNDSFFEFNNVSTYKPSLALGWSLLLPGLGHLYLNRLIGVVYSIGFWLFITYQSKYYQSFYYILIGDLQKANAVADPQWLLFIPSVYAFFAYDAYIQAIEMNRLFKIELDVHLKKRYQDKPKLLT</sequence>
<keyword evidence="1" id="KW-0472">Membrane</keyword>
<organism evidence="2 3">
    <name type="scientific">Priestia koreensis</name>
    <dbReference type="NCBI Taxonomy" id="284581"/>
    <lineage>
        <taxon>Bacteria</taxon>
        <taxon>Bacillati</taxon>
        <taxon>Bacillota</taxon>
        <taxon>Bacilli</taxon>
        <taxon>Bacillales</taxon>
        <taxon>Bacillaceae</taxon>
        <taxon>Priestia</taxon>
    </lineage>
</organism>
<comment type="caution">
    <text evidence="2">The sequence shown here is derived from an EMBL/GenBank/DDBJ whole genome shotgun (WGS) entry which is preliminary data.</text>
</comment>
<evidence type="ECO:0000313" key="2">
    <source>
        <dbReference type="EMBL" id="KOO50506.1"/>
    </source>
</evidence>
<dbReference type="OrthoDB" id="1681403at2"/>
<protein>
    <submittedName>
        <fullName evidence="2">Uncharacterized protein</fullName>
    </submittedName>
</protein>
<dbReference type="PATRIC" id="fig|284581.3.peg.617"/>
<evidence type="ECO:0000256" key="1">
    <source>
        <dbReference type="SAM" id="Phobius"/>
    </source>
</evidence>
<proteinExistence type="predicted"/>
<evidence type="ECO:0000313" key="3">
    <source>
        <dbReference type="Proteomes" id="UP000037558"/>
    </source>
</evidence>
<dbReference type="AlphaFoldDB" id="A0A0M0LHR1"/>
<dbReference type="Proteomes" id="UP000037558">
    <property type="component" value="Unassembled WGS sequence"/>
</dbReference>
<accession>A0A0M0LHR1</accession>
<feature type="transmembrane region" description="Helical" evidence="1">
    <location>
        <begin position="206"/>
        <end position="223"/>
    </location>
</feature>